<evidence type="ECO:0000256" key="3">
    <source>
        <dbReference type="ARBA" id="ARBA00022475"/>
    </source>
</evidence>
<dbReference type="PROSITE" id="PS50850">
    <property type="entry name" value="MFS"/>
    <property type="match status" value="1"/>
</dbReference>
<evidence type="ECO:0000256" key="4">
    <source>
        <dbReference type="ARBA" id="ARBA00022692"/>
    </source>
</evidence>
<feature type="transmembrane region" description="Helical" evidence="7">
    <location>
        <begin position="115"/>
        <end position="136"/>
    </location>
</feature>
<keyword evidence="5 7" id="KW-1133">Transmembrane helix</keyword>
<name>A0A2S4N8C3_9FLAO</name>
<feature type="transmembrane region" description="Helical" evidence="7">
    <location>
        <begin position="48"/>
        <end position="70"/>
    </location>
</feature>
<feature type="transmembrane region" description="Helical" evidence="7">
    <location>
        <begin position="7"/>
        <end position="28"/>
    </location>
</feature>
<feature type="transmembrane region" description="Helical" evidence="7">
    <location>
        <begin position="182"/>
        <end position="201"/>
    </location>
</feature>
<dbReference type="PANTHER" id="PTHR43045">
    <property type="entry name" value="SHIKIMATE TRANSPORTER"/>
    <property type="match status" value="1"/>
</dbReference>
<accession>A0A2S4N8C3</accession>
<feature type="transmembrane region" description="Helical" evidence="7">
    <location>
        <begin position="463"/>
        <end position="481"/>
    </location>
</feature>
<dbReference type="FunFam" id="1.20.1250.20:FF:000001">
    <property type="entry name" value="Dicarboxylate MFS transporter"/>
    <property type="match status" value="1"/>
</dbReference>
<gene>
    <name evidence="9" type="ORF">Q361_109134</name>
</gene>
<feature type="transmembrane region" description="Helical" evidence="7">
    <location>
        <begin position="424"/>
        <end position="443"/>
    </location>
</feature>
<dbReference type="RefSeq" id="WP_103726265.1">
    <property type="nucleotide sequence ID" value="NZ_PQNY01000009.1"/>
</dbReference>
<feature type="transmembrane region" description="Helical" evidence="7">
    <location>
        <begin position="389"/>
        <end position="412"/>
    </location>
</feature>
<keyword evidence="4 7" id="KW-0812">Transmembrane</keyword>
<dbReference type="OrthoDB" id="9783227at2"/>
<dbReference type="PANTHER" id="PTHR43045:SF7">
    <property type="entry name" value="MAJOR FACILITATOR SUPERFAMILY TRANSPORTER"/>
    <property type="match status" value="1"/>
</dbReference>
<feature type="transmembrane region" description="Helical" evidence="7">
    <location>
        <begin position="304"/>
        <end position="321"/>
    </location>
</feature>
<dbReference type="Gene3D" id="1.20.1250.20">
    <property type="entry name" value="MFS general substrate transporter like domains"/>
    <property type="match status" value="2"/>
</dbReference>
<dbReference type="GO" id="GO:0022857">
    <property type="term" value="F:transmembrane transporter activity"/>
    <property type="evidence" value="ECO:0007669"/>
    <property type="project" value="InterPro"/>
</dbReference>
<evidence type="ECO:0000256" key="1">
    <source>
        <dbReference type="ARBA" id="ARBA00004651"/>
    </source>
</evidence>
<evidence type="ECO:0000259" key="8">
    <source>
        <dbReference type="PROSITE" id="PS50850"/>
    </source>
</evidence>
<comment type="caution">
    <text evidence="9">The sequence shown here is derived from an EMBL/GenBank/DDBJ whole genome shotgun (WGS) entry which is preliminary data.</text>
</comment>
<evidence type="ECO:0000313" key="9">
    <source>
        <dbReference type="EMBL" id="POS01673.1"/>
    </source>
</evidence>
<feature type="transmembrane region" description="Helical" evidence="7">
    <location>
        <begin position="275"/>
        <end position="297"/>
    </location>
</feature>
<dbReference type="Proteomes" id="UP000237056">
    <property type="component" value="Unassembled WGS sequence"/>
</dbReference>
<keyword evidence="10" id="KW-1185">Reference proteome</keyword>
<dbReference type="SUPFAM" id="SSF103473">
    <property type="entry name" value="MFS general substrate transporter"/>
    <property type="match status" value="1"/>
</dbReference>
<dbReference type="InterPro" id="IPR005828">
    <property type="entry name" value="MFS_sugar_transport-like"/>
</dbReference>
<reference evidence="9 10" key="1">
    <citation type="submission" date="2018-01" db="EMBL/GenBank/DDBJ databases">
        <title>Genomic Encyclopedia of Type Strains, Phase I: the one thousand microbial genomes (KMG-I) project.</title>
        <authorList>
            <person name="Goeker M."/>
        </authorList>
    </citation>
    <scope>NUCLEOTIDE SEQUENCE [LARGE SCALE GENOMIC DNA]</scope>
    <source>
        <strain evidence="9 10">DSM 17960</strain>
    </source>
</reference>
<evidence type="ECO:0000256" key="2">
    <source>
        <dbReference type="ARBA" id="ARBA00022448"/>
    </source>
</evidence>
<keyword evidence="6 7" id="KW-0472">Membrane</keyword>
<dbReference type="Pfam" id="PF00083">
    <property type="entry name" value="Sugar_tr"/>
    <property type="match status" value="1"/>
</dbReference>
<keyword evidence="2" id="KW-0813">Transport</keyword>
<comment type="subcellular location">
    <subcellularLocation>
        <location evidence="1">Cell membrane</location>
        <topology evidence="1">Multi-pass membrane protein</topology>
    </subcellularLocation>
</comment>
<proteinExistence type="predicted"/>
<sequence length="491" mass="54524">MNSKSNFWNVIPATTIGTLIQWYDFYIFGSLAVVLSTKFFPSDNPVTSFLSTLGTFAAGFVIRPLGALIFGELGDIVGRKIAFMATLFIMGVSTFLIGCVPTYETIGYTAPVLVVLLRLIQGLALGGEYGGGVIFVAEHAPKNKRGLWTSWIQTTASIGLLMSLLIIFATKTYLGNDTFLEWGWRVPFWASIIFLIIAFVARKRMGESPIFAKAKAENRVSHNPVKDTLVNKANRKLVFLALFGATMGQGVVWYTGQFYALNFMKTVMQIESNQVDTIVSIAIIMAIPLFFFFGWLSDKIGRKYIILAGLLLAVVSYRFIYEDMYQTANLENKKAVTVAHNSALKQPEVYPKTTQYTDGTVVKETLDKNSKTPKVTLTKTVSNEAQWHLIWMVFLQIVFVTMVYAPIASYLVELFAVSVRYTTLSFAYHTGNGIFGGLVPVVSTYLVTSAKDAANPAFYLEGLWYPIIVASICFIVGLIFLKNNIPNSIEN</sequence>
<keyword evidence="9" id="KW-0762">Sugar transport</keyword>
<organism evidence="9 10">
    <name type="scientific">Flavobacterium croceum DSM 17960</name>
    <dbReference type="NCBI Taxonomy" id="1121886"/>
    <lineage>
        <taxon>Bacteria</taxon>
        <taxon>Pseudomonadati</taxon>
        <taxon>Bacteroidota</taxon>
        <taxon>Flavobacteriia</taxon>
        <taxon>Flavobacteriales</taxon>
        <taxon>Flavobacteriaceae</taxon>
        <taxon>Flavobacterium</taxon>
    </lineage>
</organism>
<evidence type="ECO:0000313" key="10">
    <source>
        <dbReference type="Proteomes" id="UP000237056"/>
    </source>
</evidence>
<dbReference type="InterPro" id="IPR036259">
    <property type="entry name" value="MFS_trans_sf"/>
</dbReference>
<evidence type="ECO:0000256" key="6">
    <source>
        <dbReference type="ARBA" id="ARBA00023136"/>
    </source>
</evidence>
<evidence type="ECO:0000256" key="5">
    <source>
        <dbReference type="ARBA" id="ARBA00022989"/>
    </source>
</evidence>
<feature type="transmembrane region" description="Helical" evidence="7">
    <location>
        <begin position="82"/>
        <end position="103"/>
    </location>
</feature>
<feature type="transmembrane region" description="Helical" evidence="7">
    <location>
        <begin position="148"/>
        <end position="170"/>
    </location>
</feature>
<dbReference type="InterPro" id="IPR005829">
    <property type="entry name" value="Sugar_transporter_CS"/>
</dbReference>
<feature type="transmembrane region" description="Helical" evidence="7">
    <location>
        <begin position="237"/>
        <end position="255"/>
    </location>
</feature>
<dbReference type="InterPro" id="IPR020846">
    <property type="entry name" value="MFS_dom"/>
</dbReference>
<dbReference type="EMBL" id="PQNY01000009">
    <property type="protein sequence ID" value="POS01673.1"/>
    <property type="molecule type" value="Genomic_DNA"/>
</dbReference>
<protein>
    <submittedName>
        <fullName evidence="9">Sugar transport protein</fullName>
    </submittedName>
</protein>
<dbReference type="PROSITE" id="PS00217">
    <property type="entry name" value="SUGAR_TRANSPORT_2"/>
    <property type="match status" value="1"/>
</dbReference>
<dbReference type="AlphaFoldDB" id="A0A2S4N8C3"/>
<evidence type="ECO:0000256" key="7">
    <source>
        <dbReference type="SAM" id="Phobius"/>
    </source>
</evidence>
<dbReference type="GO" id="GO:0005886">
    <property type="term" value="C:plasma membrane"/>
    <property type="evidence" value="ECO:0007669"/>
    <property type="project" value="UniProtKB-SubCell"/>
</dbReference>
<keyword evidence="3" id="KW-1003">Cell membrane</keyword>
<feature type="domain" description="Major facilitator superfamily (MFS) profile" evidence="8">
    <location>
        <begin position="10"/>
        <end position="489"/>
    </location>
</feature>